<dbReference type="OrthoDB" id="1846546at2"/>
<keyword evidence="1" id="KW-0812">Transmembrane</keyword>
<sequence>MSTNFLMIIIALLMGTMARVSMMRVDYRQYPTYPQAYLSHFTLGIIAAALGAVAIPAIASKEYVAVTFLALAAQHFRDVRNLERQSLDNIEITELVPRGTAYIEDIAKAFEARNYIAILTALATSTGIYLGDYFHLSIILQGFIGVIVGYSTLFLLIRMLRGKAIEDIAEVKEATIAFDGPLLTLAGVPVINIGLKASREIYLNNGKAVEIIPKDSYGRAILANLGQRQALQHNAATQLGIRRDIDEPDFSPIARINPETGSIVMALIPIDSDIEDFITVVRRTPILESSKKKPIK</sequence>
<evidence type="ECO:0000313" key="2">
    <source>
        <dbReference type="EMBL" id="KAB3533262.1"/>
    </source>
</evidence>
<dbReference type="Proteomes" id="UP000465601">
    <property type="component" value="Unassembled WGS sequence"/>
</dbReference>
<feature type="transmembrane region" description="Helical" evidence="1">
    <location>
        <begin position="6"/>
        <end position="25"/>
    </location>
</feature>
<evidence type="ECO:0008006" key="4">
    <source>
        <dbReference type="Google" id="ProtNLM"/>
    </source>
</evidence>
<gene>
    <name evidence="2" type="ORF">F8153_01070</name>
</gene>
<proteinExistence type="predicted"/>
<protein>
    <recommendedName>
        <fullName evidence="4">YIEGIA protein</fullName>
    </recommendedName>
</protein>
<keyword evidence="1" id="KW-0472">Membrane</keyword>
<evidence type="ECO:0000313" key="3">
    <source>
        <dbReference type="Proteomes" id="UP000465601"/>
    </source>
</evidence>
<reference evidence="2 3" key="1">
    <citation type="submission" date="2019-10" db="EMBL/GenBank/DDBJ databases">
        <title>Alkaliphilus serpentinus sp. nov. and Alkaliphilus pronyensis sp. nov., two novel anaerobic alkaliphilic species isolated from the serpentinized-hosted hydrothermal field of the Prony Bay (New Caledonia).</title>
        <authorList>
            <person name="Postec A."/>
        </authorList>
    </citation>
    <scope>NUCLEOTIDE SEQUENCE [LARGE SCALE GENOMIC DNA]</scope>
    <source>
        <strain evidence="2 3">LacT</strain>
    </source>
</reference>
<comment type="caution">
    <text evidence="2">The sequence shown here is derived from an EMBL/GenBank/DDBJ whole genome shotgun (WGS) entry which is preliminary data.</text>
</comment>
<organism evidence="2 3">
    <name type="scientific">Alkaliphilus serpentinus</name>
    <dbReference type="NCBI Taxonomy" id="1482731"/>
    <lineage>
        <taxon>Bacteria</taxon>
        <taxon>Bacillati</taxon>
        <taxon>Bacillota</taxon>
        <taxon>Clostridia</taxon>
        <taxon>Peptostreptococcales</taxon>
        <taxon>Natronincolaceae</taxon>
        <taxon>Alkaliphilus</taxon>
    </lineage>
</organism>
<evidence type="ECO:0000256" key="1">
    <source>
        <dbReference type="SAM" id="Phobius"/>
    </source>
</evidence>
<accession>A0A833MBI3</accession>
<feature type="transmembrane region" description="Helical" evidence="1">
    <location>
        <begin position="133"/>
        <end position="157"/>
    </location>
</feature>
<dbReference type="Pfam" id="PF14045">
    <property type="entry name" value="YIEGIA"/>
    <property type="match status" value="1"/>
</dbReference>
<feature type="transmembrane region" description="Helical" evidence="1">
    <location>
        <begin position="37"/>
        <end position="59"/>
    </location>
</feature>
<name>A0A833MBI3_9FIRM</name>
<keyword evidence="3" id="KW-1185">Reference proteome</keyword>
<dbReference type="EMBL" id="WBZB01000004">
    <property type="protein sequence ID" value="KAB3533262.1"/>
    <property type="molecule type" value="Genomic_DNA"/>
</dbReference>
<dbReference type="InterPro" id="IPR025918">
    <property type="entry name" value="YIEGIA"/>
</dbReference>
<keyword evidence="1" id="KW-1133">Transmembrane helix</keyword>
<dbReference type="AlphaFoldDB" id="A0A833MBI3"/>